<dbReference type="EMBL" id="WBOT01000001">
    <property type="protein sequence ID" value="KAB2335593.1"/>
    <property type="molecule type" value="Genomic_DNA"/>
</dbReference>
<protein>
    <submittedName>
        <fullName evidence="1">Uncharacterized protein</fullName>
    </submittedName>
</protein>
<evidence type="ECO:0000313" key="1">
    <source>
        <dbReference type="EMBL" id="KAB2335593.1"/>
    </source>
</evidence>
<evidence type="ECO:0000313" key="2">
    <source>
        <dbReference type="Proteomes" id="UP000441354"/>
    </source>
</evidence>
<dbReference type="Proteomes" id="UP000441354">
    <property type="component" value="Unassembled WGS sequence"/>
</dbReference>
<dbReference type="OrthoDB" id="2437154at2"/>
<comment type="caution">
    <text evidence="1">The sequence shown here is derived from an EMBL/GenBank/DDBJ whole genome shotgun (WGS) entry which is preliminary data.</text>
</comment>
<proteinExistence type="predicted"/>
<keyword evidence="2" id="KW-1185">Reference proteome</keyword>
<dbReference type="AlphaFoldDB" id="A0A7V7RQE6"/>
<accession>A0A7V7RQE6</accession>
<gene>
    <name evidence="1" type="ORF">F7732_03195</name>
</gene>
<dbReference type="RefSeq" id="WP_151572210.1">
    <property type="nucleotide sequence ID" value="NZ_WBOT01000001.1"/>
</dbReference>
<reference evidence="1 2" key="1">
    <citation type="journal article" date="2014" name="Arch. Microbiol.">
        <title>Bacillus mesophilum sp. nov., strain IITR-54T, a novel 4-chlorobiphenyl dechlorinating bacterium.</title>
        <authorList>
            <person name="Manickam N."/>
            <person name="Singh N.K."/>
            <person name="Bajaj A."/>
            <person name="Kumar R.M."/>
            <person name="Kaur G."/>
            <person name="Kaur N."/>
            <person name="Bala M."/>
            <person name="Kumar A."/>
            <person name="Mayilraj S."/>
        </authorList>
    </citation>
    <scope>NUCLEOTIDE SEQUENCE [LARGE SCALE GENOMIC DNA]</scope>
    <source>
        <strain evidence="1 2">IITR-54</strain>
    </source>
</reference>
<organism evidence="1 2">
    <name type="scientific">Bacillus mesophilum</name>
    <dbReference type="NCBI Taxonomy" id="1071718"/>
    <lineage>
        <taxon>Bacteria</taxon>
        <taxon>Bacillati</taxon>
        <taxon>Bacillota</taxon>
        <taxon>Bacilli</taxon>
        <taxon>Bacillales</taxon>
        <taxon>Bacillaceae</taxon>
        <taxon>Bacillus</taxon>
    </lineage>
</organism>
<name>A0A7V7RQE6_9BACI</name>
<sequence length="142" mass="16742">MKKKKHIVIALISGFLILLSFKLYNDYKEKGLDEIMNYDESNYHSLVINFDLVTNQKKYADELTEFLSQYRVKKMRNSEWDADLSGTKGFHATLNSTDDIFAMASIYENRVLDYSGSYYKVLNGPVDMNWVHRFIEKMEQQQ</sequence>